<reference evidence="10 11" key="1">
    <citation type="submission" date="2022-12" db="EMBL/GenBank/DDBJ databases">
        <title>Chromosome-level genome of Tegillarca granosa.</title>
        <authorList>
            <person name="Kim J."/>
        </authorList>
    </citation>
    <scope>NUCLEOTIDE SEQUENCE [LARGE SCALE GENOMIC DNA]</scope>
    <source>
        <strain evidence="10">Teg-2019</strain>
        <tissue evidence="10">Adductor muscle</tissue>
    </source>
</reference>
<evidence type="ECO:0000256" key="5">
    <source>
        <dbReference type="ARBA" id="ARBA00022889"/>
    </source>
</evidence>
<dbReference type="Gene3D" id="2.60.40.60">
    <property type="entry name" value="Cadherins"/>
    <property type="match status" value="4"/>
</dbReference>
<gene>
    <name evidence="10" type="ORF">KUTeg_024650</name>
</gene>
<dbReference type="EMBL" id="JARBDR010000923">
    <property type="protein sequence ID" value="KAJ8298119.1"/>
    <property type="molecule type" value="Genomic_DNA"/>
</dbReference>
<evidence type="ECO:0000256" key="6">
    <source>
        <dbReference type="ARBA" id="ARBA00022989"/>
    </source>
</evidence>
<organism evidence="10 11">
    <name type="scientific">Tegillarca granosa</name>
    <name type="common">Malaysian cockle</name>
    <name type="synonym">Anadara granosa</name>
    <dbReference type="NCBI Taxonomy" id="220873"/>
    <lineage>
        <taxon>Eukaryota</taxon>
        <taxon>Metazoa</taxon>
        <taxon>Spiralia</taxon>
        <taxon>Lophotrochozoa</taxon>
        <taxon>Mollusca</taxon>
        <taxon>Bivalvia</taxon>
        <taxon>Autobranchia</taxon>
        <taxon>Pteriomorphia</taxon>
        <taxon>Arcoida</taxon>
        <taxon>Arcoidea</taxon>
        <taxon>Arcidae</taxon>
        <taxon>Tegillarca</taxon>
    </lineage>
</organism>
<dbReference type="SUPFAM" id="SSF49313">
    <property type="entry name" value="Cadherin-like"/>
    <property type="match status" value="4"/>
</dbReference>
<evidence type="ECO:0000256" key="3">
    <source>
        <dbReference type="ARBA" id="ARBA00022737"/>
    </source>
</evidence>
<comment type="subcellular location">
    <subcellularLocation>
        <location evidence="1">Membrane</location>
    </subcellularLocation>
</comment>
<evidence type="ECO:0000256" key="4">
    <source>
        <dbReference type="ARBA" id="ARBA00022837"/>
    </source>
</evidence>
<comment type="caution">
    <text evidence="10">The sequence shown here is derived from an EMBL/GenBank/DDBJ whole genome shotgun (WGS) entry which is preliminary data.</text>
</comment>
<dbReference type="InterPro" id="IPR002126">
    <property type="entry name" value="Cadherin-like_dom"/>
</dbReference>
<feature type="domain" description="Cadherin" evidence="9">
    <location>
        <begin position="101"/>
        <end position="204"/>
    </location>
</feature>
<dbReference type="PRINTS" id="PR00205">
    <property type="entry name" value="CADHERIN"/>
</dbReference>
<keyword evidence="2" id="KW-0812">Transmembrane</keyword>
<keyword evidence="6" id="KW-1133">Transmembrane helix</keyword>
<evidence type="ECO:0000313" key="11">
    <source>
        <dbReference type="Proteomes" id="UP001217089"/>
    </source>
</evidence>
<evidence type="ECO:0000313" key="10">
    <source>
        <dbReference type="EMBL" id="KAJ8298119.1"/>
    </source>
</evidence>
<dbReference type="Pfam" id="PF00028">
    <property type="entry name" value="Cadherin"/>
    <property type="match status" value="3"/>
</dbReference>
<sequence length="353" mass="39252">MHHSFNKIWGLSAVCFSKAEVFGINGQIEYEIIEGDWQHQFSVGKKNGSVFTTKPLDRETLPSYDLVVKATDLAEPSSDRKSTTTQVTVIVKDVNDESPKFVSPSLVYVSENLLVGQLAFYIKAEDQDEGDNGVVTYSLAQHSSNSFRVGFINGEVFVNTALDRESVQNYTIEVVATDKGIPPRSAFQTISVQIKDENDNGPIFERSSYDATVPENVTIGVTLVQVKAKDADIGLNGIVRYFIVGGDENFDFSMDQSSGVLRVQKKLDYERKKLYKLQIQAEDGGMIARSSTATVTINILDINDYQPLFIDSPYYAHVLENMASLPVYVTQVSARDDDSDVNSKVILIRRQGR</sequence>
<evidence type="ECO:0000256" key="1">
    <source>
        <dbReference type="ARBA" id="ARBA00004370"/>
    </source>
</evidence>
<evidence type="ECO:0000256" key="8">
    <source>
        <dbReference type="PROSITE-ProRule" id="PRU00043"/>
    </source>
</evidence>
<proteinExistence type="predicted"/>
<keyword evidence="11" id="KW-1185">Reference proteome</keyword>
<dbReference type="PANTHER" id="PTHR24025">
    <property type="entry name" value="DESMOGLEIN FAMILY MEMBER"/>
    <property type="match status" value="1"/>
</dbReference>
<dbReference type="Proteomes" id="UP001217089">
    <property type="component" value="Unassembled WGS sequence"/>
</dbReference>
<feature type="domain" description="Cadherin" evidence="9">
    <location>
        <begin position="205"/>
        <end position="309"/>
    </location>
</feature>
<dbReference type="SMART" id="SM00112">
    <property type="entry name" value="CA"/>
    <property type="match status" value="3"/>
</dbReference>
<evidence type="ECO:0000256" key="2">
    <source>
        <dbReference type="ARBA" id="ARBA00022692"/>
    </source>
</evidence>
<evidence type="ECO:0000259" key="9">
    <source>
        <dbReference type="PROSITE" id="PS50268"/>
    </source>
</evidence>
<dbReference type="InterPro" id="IPR050971">
    <property type="entry name" value="Cadherin-domain_protein"/>
</dbReference>
<keyword evidence="5" id="KW-0130">Cell adhesion</keyword>
<name>A0ABQ9DYH0_TEGGR</name>
<dbReference type="CDD" id="cd11304">
    <property type="entry name" value="Cadherin_repeat"/>
    <property type="match status" value="3"/>
</dbReference>
<keyword evidence="4 8" id="KW-0106">Calcium</keyword>
<dbReference type="PROSITE" id="PS50268">
    <property type="entry name" value="CADHERIN_2"/>
    <property type="match status" value="3"/>
</dbReference>
<dbReference type="PROSITE" id="PS00232">
    <property type="entry name" value="CADHERIN_1"/>
    <property type="match status" value="1"/>
</dbReference>
<dbReference type="PANTHER" id="PTHR24025:SF23">
    <property type="entry name" value="NEURAL-CADHERIN"/>
    <property type="match status" value="1"/>
</dbReference>
<feature type="domain" description="Cadherin" evidence="9">
    <location>
        <begin position="17"/>
        <end position="101"/>
    </location>
</feature>
<keyword evidence="7" id="KW-0472">Membrane</keyword>
<accession>A0ABQ9DYH0</accession>
<evidence type="ECO:0000256" key="7">
    <source>
        <dbReference type="ARBA" id="ARBA00023136"/>
    </source>
</evidence>
<dbReference type="InterPro" id="IPR015919">
    <property type="entry name" value="Cadherin-like_sf"/>
</dbReference>
<protein>
    <recommendedName>
        <fullName evidence="9">Cadherin domain-containing protein</fullName>
    </recommendedName>
</protein>
<keyword evidence="3" id="KW-0677">Repeat</keyword>
<dbReference type="InterPro" id="IPR020894">
    <property type="entry name" value="Cadherin_CS"/>
</dbReference>